<name>A0A0H2RPD1_9AGAM</name>
<dbReference type="SUPFAM" id="SSF160369">
    <property type="entry name" value="Ribosomal protein L10-like"/>
    <property type="match status" value="1"/>
</dbReference>
<gene>
    <name evidence="3" type="ORF">SCHPADRAFT_682323</name>
</gene>
<evidence type="ECO:0000313" key="4">
    <source>
        <dbReference type="Proteomes" id="UP000053477"/>
    </source>
</evidence>
<dbReference type="AlphaFoldDB" id="A0A0H2RPD1"/>
<comment type="similarity">
    <text evidence="1">Belongs to the universal ribosomal protein uL10 family.</text>
</comment>
<dbReference type="STRING" id="27342.A0A0H2RPD1"/>
<dbReference type="InParanoid" id="A0A0H2RPD1"/>
<protein>
    <recommendedName>
        <fullName evidence="5">Ribosomal protein L10</fullName>
    </recommendedName>
</protein>
<evidence type="ECO:0000313" key="3">
    <source>
        <dbReference type="EMBL" id="KLO06671.1"/>
    </source>
</evidence>
<dbReference type="PANTHER" id="PTHR11560">
    <property type="entry name" value="39S RIBOSOMAL PROTEIN L10, MITOCHONDRIAL"/>
    <property type="match status" value="1"/>
</dbReference>
<dbReference type="InterPro" id="IPR047865">
    <property type="entry name" value="Ribosomal_uL10_bac_type"/>
</dbReference>
<evidence type="ECO:0008006" key="5">
    <source>
        <dbReference type="Google" id="ProtNLM"/>
    </source>
</evidence>
<feature type="region of interest" description="Disordered" evidence="2">
    <location>
        <begin position="198"/>
        <end position="221"/>
    </location>
</feature>
<evidence type="ECO:0000256" key="2">
    <source>
        <dbReference type="SAM" id="MobiDB-lite"/>
    </source>
</evidence>
<organism evidence="3 4">
    <name type="scientific">Schizopora paradoxa</name>
    <dbReference type="NCBI Taxonomy" id="27342"/>
    <lineage>
        <taxon>Eukaryota</taxon>
        <taxon>Fungi</taxon>
        <taxon>Dikarya</taxon>
        <taxon>Basidiomycota</taxon>
        <taxon>Agaricomycotina</taxon>
        <taxon>Agaricomycetes</taxon>
        <taxon>Hymenochaetales</taxon>
        <taxon>Schizoporaceae</taxon>
        <taxon>Schizopora</taxon>
    </lineage>
</organism>
<sequence>MLSSCRAVNRFAAGPSSSTFVRSYAVSVKSPREWPGKIAVDEQRVFGERKTFLYNQLTRLIGRGAAQDHARQPLLFLRHKNFRANAMSRLRKEVTTAALPIVLTNSGAPKPSPKDLFSLMDQPPPLEALPQLNVVRTSIFGVALRNYAEFEEKETAMRIASLAGEGGGGGLAVLSLPSLDPQMLSAILRALNRVAPKKKKEDAKDAKGKGAEDDGHIPGRRQKRVRPMLDPELTLLGALIEGRVFGVEGVKDVSNLPSLDTLRAQIVGLLSSPSVQLAMILGEASGGRLARTLEGLKKGLEETQGSSEESTAPW</sequence>
<feature type="non-terminal residue" evidence="3">
    <location>
        <position position="1"/>
    </location>
</feature>
<proteinExistence type="inferred from homology"/>
<reference evidence="3 4" key="1">
    <citation type="submission" date="2015-04" db="EMBL/GenBank/DDBJ databases">
        <title>Complete genome sequence of Schizopora paradoxa KUC8140, a cosmopolitan wood degrader in East Asia.</title>
        <authorList>
            <consortium name="DOE Joint Genome Institute"/>
            <person name="Min B."/>
            <person name="Park H."/>
            <person name="Jang Y."/>
            <person name="Kim J.-J."/>
            <person name="Kim K.H."/>
            <person name="Pangilinan J."/>
            <person name="Lipzen A."/>
            <person name="Riley R."/>
            <person name="Grigoriev I.V."/>
            <person name="Spatafora J.W."/>
            <person name="Choi I.-G."/>
        </authorList>
    </citation>
    <scope>NUCLEOTIDE SEQUENCE [LARGE SCALE GENOMIC DNA]</scope>
    <source>
        <strain evidence="3 4">KUC8140</strain>
    </source>
</reference>
<accession>A0A0H2RPD1</accession>
<dbReference type="OrthoDB" id="360689at2759"/>
<feature type="compositionally biased region" description="Basic and acidic residues" evidence="2">
    <location>
        <begin position="199"/>
        <end position="217"/>
    </location>
</feature>
<dbReference type="InterPro" id="IPR043141">
    <property type="entry name" value="Ribosomal_uL10-like_sf"/>
</dbReference>
<keyword evidence="4" id="KW-1185">Reference proteome</keyword>
<evidence type="ECO:0000256" key="1">
    <source>
        <dbReference type="ARBA" id="ARBA00008889"/>
    </source>
</evidence>
<dbReference type="EMBL" id="KQ086189">
    <property type="protein sequence ID" value="KLO06671.1"/>
    <property type="molecule type" value="Genomic_DNA"/>
</dbReference>
<dbReference type="Proteomes" id="UP000053477">
    <property type="component" value="Unassembled WGS sequence"/>
</dbReference>